<evidence type="ECO:0000313" key="2">
    <source>
        <dbReference type="Proteomes" id="UP000789706"/>
    </source>
</evidence>
<evidence type="ECO:0000313" key="1">
    <source>
        <dbReference type="EMBL" id="CAG8623083.1"/>
    </source>
</evidence>
<protein>
    <submittedName>
        <fullName evidence="1">1393_t:CDS:1</fullName>
    </submittedName>
</protein>
<dbReference type="Proteomes" id="UP000789706">
    <property type="component" value="Unassembled WGS sequence"/>
</dbReference>
<accession>A0A9N9D1R6</accession>
<dbReference type="OrthoDB" id="2445699at2759"/>
<dbReference type="EMBL" id="CAJVPK010003082">
    <property type="protein sequence ID" value="CAG8623083.1"/>
    <property type="molecule type" value="Genomic_DNA"/>
</dbReference>
<reference evidence="1" key="1">
    <citation type="submission" date="2021-06" db="EMBL/GenBank/DDBJ databases">
        <authorList>
            <person name="Kallberg Y."/>
            <person name="Tangrot J."/>
            <person name="Rosling A."/>
        </authorList>
    </citation>
    <scope>NUCLEOTIDE SEQUENCE</scope>
    <source>
        <strain evidence="1">AZ414A</strain>
    </source>
</reference>
<dbReference type="AlphaFoldDB" id="A0A9N9D1R6"/>
<proteinExistence type="predicted"/>
<keyword evidence="2" id="KW-1185">Reference proteome</keyword>
<organism evidence="1 2">
    <name type="scientific">Diversispora eburnea</name>
    <dbReference type="NCBI Taxonomy" id="1213867"/>
    <lineage>
        <taxon>Eukaryota</taxon>
        <taxon>Fungi</taxon>
        <taxon>Fungi incertae sedis</taxon>
        <taxon>Mucoromycota</taxon>
        <taxon>Glomeromycotina</taxon>
        <taxon>Glomeromycetes</taxon>
        <taxon>Diversisporales</taxon>
        <taxon>Diversisporaceae</taxon>
        <taxon>Diversispora</taxon>
    </lineage>
</organism>
<comment type="caution">
    <text evidence="1">The sequence shown here is derived from an EMBL/GenBank/DDBJ whole genome shotgun (WGS) entry which is preliminary data.</text>
</comment>
<name>A0A9N9D1R6_9GLOM</name>
<gene>
    <name evidence="1" type="ORF">DEBURN_LOCUS10448</name>
</gene>
<sequence length="199" mass="22745">MKKTNLGKRSAKIQRNTSFSSQTSSSLAQTSLLSNYGPLDNFITRPLSKVIELFKFLNLLVKLSDRKTLSDKILHEAVTDLNNTIIEKLKSDRIGITLSFDAMDVSGERHKTDDVITKTEEMIIDIRELLLIVYQHIMLQGDTRWNSYLTCCSSIKVTKNILWSLATKFEPSQLNTRHQSNDPLTISQDIYSIIMNENF</sequence>